<organism evidence="3 4">
    <name type="scientific">Helobdella robusta</name>
    <name type="common">Californian leech</name>
    <dbReference type="NCBI Taxonomy" id="6412"/>
    <lineage>
        <taxon>Eukaryota</taxon>
        <taxon>Metazoa</taxon>
        <taxon>Spiralia</taxon>
        <taxon>Lophotrochozoa</taxon>
        <taxon>Annelida</taxon>
        <taxon>Clitellata</taxon>
        <taxon>Hirudinea</taxon>
        <taxon>Rhynchobdellida</taxon>
        <taxon>Glossiphoniidae</taxon>
        <taxon>Helobdella</taxon>
    </lineage>
</organism>
<protein>
    <submittedName>
        <fullName evidence="2 3">Uncharacterized protein</fullName>
    </submittedName>
</protein>
<feature type="region of interest" description="Disordered" evidence="1">
    <location>
        <begin position="281"/>
        <end position="323"/>
    </location>
</feature>
<evidence type="ECO:0000313" key="4">
    <source>
        <dbReference type="Proteomes" id="UP000015101"/>
    </source>
</evidence>
<feature type="compositionally biased region" description="Polar residues" evidence="1">
    <location>
        <begin position="606"/>
        <end position="616"/>
    </location>
</feature>
<feature type="region of interest" description="Disordered" evidence="1">
    <location>
        <begin position="602"/>
        <end position="623"/>
    </location>
</feature>
<feature type="compositionally biased region" description="Pro residues" evidence="1">
    <location>
        <begin position="181"/>
        <end position="190"/>
    </location>
</feature>
<name>T1FKE2_HELRO</name>
<gene>
    <name evidence="3" type="primary">20209291</name>
    <name evidence="2" type="ORF">HELRODRAFT_183986</name>
</gene>
<dbReference type="KEGG" id="hro:HELRODRAFT_183986"/>
<keyword evidence="4" id="KW-1185">Reference proteome</keyword>
<evidence type="ECO:0000313" key="3">
    <source>
        <dbReference type="EnsemblMetazoa" id="HelroP183986"/>
    </source>
</evidence>
<proteinExistence type="predicted"/>
<accession>T1FKE2</accession>
<feature type="region of interest" description="Disordered" evidence="1">
    <location>
        <begin position="1043"/>
        <end position="1067"/>
    </location>
</feature>
<reference evidence="3" key="3">
    <citation type="submission" date="2015-06" db="UniProtKB">
        <authorList>
            <consortium name="EnsemblMetazoa"/>
        </authorList>
    </citation>
    <scope>IDENTIFICATION</scope>
</reference>
<dbReference type="InParanoid" id="T1FKE2"/>
<dbReference type="HOGENOM" id="CLU_269504_0_0_1"/>
<dbReference type="EMBL" id="AMQM01009099">
    <property type="status" value="NOT_ANNOTATED_CDS"/>
    <property type="molecule type" value="Genomic_DNA"/>
</dbReference>
<feature type="compositionally biased region" description="Low complexity" evidence="1">
    <location>
        <begin position="1047"/>
        <end position="1067"/>
    </location>
</feature>
<feature type="compositionally biased region" description="Basic and acidic residues" evidence="1">
    <location>
        <begin position="313"/>
        <end position="323"/>
    </location>
</feature>
<dbReference type="EnsemblMetazoa" id="HelroT183986">
    <property type="protein sequence ID" value="HelroP183986"/>
    <property type="gene ID" value="HelroG183986"/>
</dbReference>
<reference evidence="4" key="1">
    <citation type="submission" date="2012-12" db="EMBL/GenBank/DDBJ databases">
        <authorList>
            <person name="Hellsten U."/>
            <person name="Grimwood J."/>
            <person name="Chapman J.A."/>
            <person name="Shapiro H."/>
            <person name="Aerts A."/>
            <person name="Otillar R.P."/>
            <person name="Terry A.Y."/>
            <person name="Boore J.L."/>
            <person name="Simakov O."/>
            <person name="Marletaz F."/>
            <person name="Cho S.-J."/>
            <person name="Edsinger-Gonzales E."/>
            <person name="Havlak P."/>
            <person name="Kuo D.-H."/>
            <person name="Larsson T."/>
            <person name="Lv J."/>
            <person name="Arendt D."/>
            <person name="Savage R."/>
            <person name="Osoegawa K."/>
            <person name="de Jong P."/>
            <person name="Lindberg D.R."/>
            <person name="Seaver E.C."/>
            <person name="Weisblat D.A."/>
            <person name="Putnam N.H."/>
            <person name="Grigoriev I.V."/>
            <person name="Rokhsar D.S."/>
        </authorList>
    </citation>
    <scope>NUCLEOTIDE SEQUENCE</scope>
</reference>
<evidence type="ECO:0000256" key="1">
    <source>
        <dbReference type="SAM" id="MobiDB-lite"/>
    </source>
</evidence>
<feature type="region of interest" description="Disordered" evidence="1">
    <location>
        <begin position="175"/>
        <end position="194"/>
    </location>
</feature>
<dbReference type="GeneID" id="20209291"/>
<dbReference type="RefSeq" id="XP_009012245.1">
    <property type="nucleotide sequence ID" value="XM_009013997.1"/>
</dbReference>
<evidence type="ECO:0000313" key="2">
    <source>
        <dbReference type="EMBL" id="ESO09667.1"/>
    </source>
</evidence>
<reference evidence="2 4" key="2">
    <citation type="journal article" date="2013" name="Nature">
        <title>Insights into bilaterian evolution from three spiralian genomes.</title>
        <authorList>
            <person name="Simakov O."/>
            <person name="Marletaz F."/>
            <person name="Cho S.J."/>
            <person name="Edsinger-Gonzales E."/>
            <person name="Havlak P."/>
            <person name="Hellsten U."/>
            <person name="Kuo D.H."/>
            <person name="Larsson T."/>
            <person name="Lv J."/>
            <person name="Arendt D."/>
            <person name="Savage R."/>
            <person name="Osoegawa K."/>
            <person name="de Jong P."/>
            <person name="Grimwood J."/>
            <person name="Chapman J.A."/>
            <person name="Shapiro H."/>
            <person name="Aerts A."/>
            <person name="Otillar R.P."/>
            <person name="Terry A.Y."/>
            <person name="Boore J.L."/>
            <person name="Grigoriev I.V."/>
            <person name="Lindberg D.R."/>
            <person name="Seaver E.C."/>
            <person name="Weisblat D.A."/>
            <person name="Putnam N.H."/>
            <person name="Rokhsar D.S."/>
        </authorList>
    </citation>
    <scope>NUCLEOTIDE SEQUENCE</scope>
</reference>
<dbReference type="EMBL" id="KB095940">
    <property type="protein sequence ID" value="ESO09667.1"/>
    <property type="molecule type" value="Genomic_DNA"/>
</dbReference>
<sequence>MSSPTIGTCPQFTQHAWKQDFCANCSKPKAVHKMNDFIVEAEVCSSASNNNNNKFQLNSKEDAKSKFINNPIQKPDKPVKPCYLLHNSQQKNIKLENASKSIKKDTSHYYQVYDITAKGASGKPVDLNSTDDESHCDKNSDDNLVDSYCPMATPYTVVDVITSTLEKNRQLAKAKQNLPTNLPPSLPTTPAPDYKRKCMTIGRKDSKQILADVVDRNKLMDKPSVSVDGEQKMNRKNSTAVHVDENIKESNFFSPEHYKPRLYEEIDDEFLEKVATLQNQKLHDKEEEKDEASNGEIVDSLTAQNDLNASGVDRNKNVKKKQDAPKRSFFQKLLGRGNKEIDDNKTSKSEKVLKKNSSLNDVLADETNLNNCDIVSKKSLDLLTTSTLVDNQSLKCTSLAVCSNMKSSLYENSPEVDVVSRKSQISEDFVKEVEEKIETLVRKQSSNKMTVQSSSCEQLDCRASCDNLNNDADGLGDFDKLKTSSSKNMMGTSIVCQTNEPASNIRSSTIIGGGSSTLKLTSSRKSMTTAEAKLARKMLVAPPPPPLSTNPVLKSSETIGPVSSQSPTDDVFKSPALTNKTSLIDGFMADLDEILKRDGFGGGGTKTDNASNTLPNLLSKHSDKKSTTTHCSNVLCLTYQYIMQLQQQQLQHHLFCNRQLIALHLMEKYLSFNFPNLPPEQPSDHDDGDDVNDGNVKGLSWKASMLNSIKLEDSVENRFRELSRFTHRSLQNYLSTSMTTTGNHGNRHITIAIEEYKTMEMVIIKKLESKSEPTVKQGSALFYEMDVSDVEALQQHTNSIVIMVDGPQQTLTQSNSRNSQTFVVNHQLKNVEPLHSFHLTAPSRTTTTTVKTCWDHFTPSNPTDQSNITLHILPYSKIFQLSTVISCSKKEISTPITDKLCYMLPSSKHSLSAAAASSSSSSPWRWLAMTMLGLLDDLVENKDSKTSLRMEDVILALPLSMHPINNKLTDVVFSSHQIRMARDGVDSGKNAEIVKNRSVAEKQIIDDLIKLIKSLIELVASCKKPTTPPTVVCLDKKQQPFHKSQLSSSHTNTTSNNNNTDVDSSSTNIKNINSTGLSSSSSDMITAQALVELKCQRFMKKIERVIHTNDLKVWTDVMKLRNSLELCFWGPESDEDLKVAAIEPNRHEILGGWLSVSRGQVLTELMQFNDTQPKSFNDDFECLKLRCECVRRAEFLNNCNVDILLDAIKWIFF</sequence>
<dbReference type="AlphaFoldDB" id="T1FKE2"/>
<dbReference type="Proteomes" id="UP000015101">
    <property type="component" value="Unassembled WGS sequence"/>
</dbReference>
<dbReference type="CTD" id="20209291"/>